<feature type="compositionally biased region" description="Basic and acidic residues" evidence="7">
    <location>
        <begin position="163"/>
        <end position="174"/>
    </location>
</feature>
<dbReference type="GO" id="GO:0016579">
    <property type="term" value="P:protein deubiquitination"/>
    <property type="evidence" value="ECO:0007669"/>
    <property type="project" value="InterPro"/>
</dbReference>
<dbReference type="GO" id="GO:0006508">
    <property type="term" value="P:proteolysis"/>
    <property type="evidence" value="ECO:0007669"/>
    <property type="project" value="UniProtKB-KW"/>
</dbReference>
<reference evidence="9 10" key="2">
    <citation type="journal article" date="2021" name="Curr. Genet.">
        <title>Genetic response to nitrogen starvation in the aggressive Eucalyptus foliar pathogen Teratosphaeria destructans.</title>
        <authorList>
            <person name="Havenga M."/>
            <person name="Wingfield B.D."/>
            <person name="Wingfield M.J."/>
            <person name="Dreyer L.L."/>
            <person name="Roets F."/>
            <person name="Aylward J."/>
        </authorList>
    </citation>
    <scope>NUCLEOTIDE SEQUENCE [LARGE SCALE GENOMIC DNA]</scope>
    <source>
        <strain evidence="9">CMW44962</strain>
    </source>
</reference>
<organism evidence="9 10">
    <name type="scientific">Teratosphaeria destructans</name>
    <dbReference type="NCBI Taxonomy" id="418781"/>
    <lineage>
        <taxon>Eukaryota</taxon>
        <taxon>Fungi</taxon>
        <taxon>Dikarya</taxon>
        <taxon>Ascomycota</taxon>
        <taxon>Pezizomycotina</taxon>
        <taxon>Dothideomycetes</taxon>
        <taxon>Dothideomycetidae</taxon>
        <taxon>Mycosphaerellales</taxon>
        <taxon>Teratosphaeriaceae</taxon>
        <taxon>Teratosphaeria</taxon>
    </lineage>
</organism>
<comment type="caution">
    <text evidence="9">The sequence shown here is derived from an EMBL/GenBank/DDBJ whole genome shotgun (WGS) entry which is preliminary data.</text>
</comment>
<feature type="compositionally biased region" description="Low complexity" evidence="7">
    <location>
        <begin position="304"/>
        <end position="315"/>
    </location>
</feature>
<dbReference type="EMBL" id="RIBY02001357">
    <property type="protein sequence ID" value="KAH9829519.1"/>
    <property type="molecule type" value="Genomic_DNA"/>
</dbReference>
<dbReference type="InterPro" id="IPR038765">
    <property type="entry name" value="Papain-like_cys_pep_sf"/>
</dbReference>
<evidence type="ECO:0000313" key="10">
    <source>
        <dbReference type="Proteomes" id="UP001138500"/>
    </source>
</evidence>
<evidence type="ECO:0000256" key="3">
    <source>
        <dbReference type="ARBA" id="ARBA00022670"/>
    </source>
</evidence>
<name>A0A9W7W3T2_9PEZI</name>
<evidence type="ECO:0000256" key="2">
    <source>
        <dbReference type="ARBA" id="ARBA00012759"/>
    </source>
</evidence>
<keyword evidence="4" id="KW-0833">Ubl conjugation pathway</keyword>
<dbReference type="GO" id="GO:0005634">
    <property type="term" value="C:nucleus"/>
    <property type="evidence" value="ECO:0007669"/>
    <property type="project" value="TreeGrafter"/>
</dbReference>
<dbReference type="InterPro" id="IPR050164">
    <property type="entry name" value="Peptidase_C19"/>
</dbReference>
<proteinExistence type="predicted"/>
<sequence>MNNHMGPGASQPPSYPPMPMHPHQHQSRRQQEYHAYQQMQPHSPMHAPPYAQWNQQYYGYPAPHPYQQPQWRPHNPYVPQYMPPQQPPMGYPPRSPMVVSSQTNGPVTRHTPMPLPPQQVAPSPRPIPQHVQHHPHTPVAPPSPAPTPKHEQVPRDQEDEQELEQRQEEQEEKAPASAKTEAQQSQIPSSPQSRRQSAAQQNPLSLSPETKTPYYPKLPWYSSPEKSFPRREVARKARRQHTTKSKNSEMVALPTREATTEPESQSEELTGGQELVSEASTIAAPSEPETPATSQAPSESECNTQASTPATPAQAVLDDAKVTPTQTHARRDTKSAIAVPNIGAAPRSRTTPPIHSSEDAATPTPTVQAAGEKTEPTSSGEGVIPKSPPKPGPPKSWADMFRTQATSGVATNTGGATANGTSVPKTASLTEALKQYNVERDIKLAFIEPRGLKNMGLTCYMNSILQVLMYCTPFYSFLDLIRQRTVQNMKSETPLIDTMVMLTNEFKVLACADSVESLRKQLKHQQLEQFGEQIVPKFFYDTLRQLPRFKGMKLVGEQQDAEEFLGFLLEGLHAECASVILSEGGDKPQSESAAADVGVDHDDGWMEVQKKQKAAVTRTAGHSEAPTPITRIFGGYLRSEIRAPGSKDSVTRELFERLQLDIGATHVTNIVEALKGITRLEPIADFGKPGVTAKKQVFVDSLPPVLVLHLKRFEYDSSVGRTQKIWKKVGYPLDLEVPKEVFPPSKRGGFAAKGGLPKYRLIGVVYHHGKTAAGGHYTVDVRRQDGEEWIRIDDTIIRRIRREDVAEGGSEEDPKILAQALEQHKADQELQRQRNMYQGLDEADKEPEAEGPWSQVNGSVSGHKKNYSVAATTNGASTPRTPTAKAGVKDDKVAYILMYEKV</sequence>
<dbReference type="Gene3D" id="3.90.70.10">
    <property type="entry name" value="Cysteine proteinases"/>
    <property type="match status" value="1"/>
</dbReference>
<feature type="compositionally biased region" description="Polar residues" evidence="7">
    <location>
        <begin position="291"/>
        <end position="303"/>
    </location>
</feature>
<feature type="compositionally biased region" description="Low complexity" evidence="7">
    <location>
        <begin position="182"/>
        <end position="201"/>
    </location>
</feature>
<feature type="compositionally biased region" description="Pro residues" evidence="7">
    <location>
        <begin position="138"/>
        <end position="147"/>
    </location>
</feature>
<gene>
    <name evidence="9" type="ORF">Tdes44962_MAKER09120</name>
</gene>
<dbReference type="CDD" id="cd02257">
    <property type="entry name" value="Peptidase_C19"/>
    <property type="match status" value="1"/>
</dbReference>
<feature type="compositionally biased region" description="Pro residues" evidence="7">
    <location>
        <begin position="81"/>
        <end position="95"/>
    </location>
</feature>
<dbReference type="InterPro" id="IPR028889">
    <property type="entry name" value="USP"/>
</dbReference>
<keyword evidence="3" id="KW-0645">Protease</keyword>
<dbReference type="Pfam" id="PF00443">
    <property type="entry name" value="UCH"/>
    <property type="match status" value="1"/>
</dbReference>
<evidence type="ECO:0000313" key="9">
    <source>
        <dbReference type="EMBL" id="KAH9829519.1"/>
    </source>
</evidence>
<protein>
    <recommendedName>
        <fullName evidence="2">ubiquitinyl hydrolase 1</fullName>
        <ecNumber evidence="2">3.4.19.12</ecNumber>
    </recommendedName>
</protein>
<keyword evidence="5 9" id="KW-0378">Hydrolase</keyword>
<evidence type="ECO:0000259" key="8">
    <source>
        <dbReference type="PROSITE" id="PS50235"/>
    </source>
</evidence>
<dbReference type="AlphaFoldDB" id="A0A9W7W3T2"/>
<dbReference type="Proteomes" id="UP001138500">
    <property type="component" value="Unassembled WGS sequence"/>
</dbReference>
<dbReference type="InterPro" id="IPR018200">
    <property type="entry name" value="USP_CS"/>
</dbReference>
<reference evidence="9 10" key="1">
    <citation type="journal article" date="2018" name="IMA Fungus">
        <title>IMA Genome-F 10: Nine draft genome sequences of Claviceps purpurea s.lat., including C. arundinis, C. humidiphila, and C. cf. spartinae, pseudomolecules for the pitch canker pathogen Fusarium circinatum, draft genome of Davidsoniella eucalypti, Grosmannia galeiformis, Quambalaria eucalypti, and Teratosphaeria destructans.</title>
        <authorList>
            <person name="Wingfield B.D."/>
            <person name="Liu M."/>
            <person name="Nguyen H.D."/>
            <person name="Lane F.A."/>
            <person name="Morgan S.W."/>
            <person name="De Vos L."/>
            <person name="Wilken P.M."/>
            <person name="Duong T.A."/>
            <person name="Aylward J."/>
            <person name="Coetzee M.P."/>
            <person name="Dadej K."/>
            <person name="De Beer Z.W."/>
            <person name="Findlay W."/>
            <person name="Havenga M."/>
            <person name="Kolarik M."/>
            <person name="Menzies J.G."/>
            <person name="Naidoo K."/>
            <person name="Pochopski O."/>
            <person name="Shoukouhi P."/>
            <person name="Santana Q.C."/>
            <person name="Seifert K.A."/>
            <person name="Soal N."/>
            <person name="Steenkamp E.T."/>
            <person name="Tatham C.T."/>
            <person name="van der Nest M.A."/>
            <person name="Wingfield M.J."/>
        </authorList>
    </citation>
    <scope>NUCLEOTIDE SEQUENCE [LARGE SCALE GENOMIC DNA]</scope>
    <source>
        <strain evidence="9">CMW44962</strain>
    </source>
</reference>
<dbReference type="PROSITE" id="PS50235">
    <property type="entry name" value="USP_3"/>
    <property type="match status" value="1"/>
</dbReference>
<dbReference type="InterPro" id="IPR001394">
    <property type="entry name" value="Peptidase_C19_UCH"/>
</dbReference>
<dbReference type="PANTHER" id="PTHR24006:SF687">
    <property type="entry name" value="UBIQUITIN CARBOXYL-TERMINAL HYDROLASE 10"/>
    <property type="match status" value="1"/>
</dbReference>
<evidence type="ECO:0000256" key="4">
    <source>
        <dbReference type="ARBA" id="ARBA00022786"/>
    </source>
</evidence>
<keyword evidence="10" id="KW-1185">Reference proteome</keyword>
<dbReference type="PANTHER" id="PTHR24006">
    <property type="entry name" value="UBIQUITIN CARBOXYL-TERMINAL HYDROLASE"/>
    <property type="match status" value="1"/>
</dbReference>
<evidence type="ECO:0000256" key="1">
    <source>
        <dbReference type="ARBA" id="ARBA00000707"/>
    </source>
</evidence>
<dbReference type="OrthoDB" id="429671at2759"/>
<accession>A0A9W7W3T2</accession>
<feature type="domain" description="USP" evidence="8">
    <location>
        <begin position="450"/>
        <end position="822"/>
    </location>
</feature>
<comment type="catalytic activity">
    <reaction evidence="1">
        <text>Thiol-dependent hydrolysis of ester, thioester, amide, peptide and isopeptide bonds formed by the C-terminal Gly of ubiquitin (a 76-residue protein attached to proteins as an intracellular targeting signal).</text>
        <dbReference type="EC" id="3.4.19.12"/>
    </reaction>
</comment>
<dbReference type="GO" id="GO:0004843">
    <property type="term" value="F:cysteine-type deubiquitinase activity"/>
    <property type="evidence" value="ECO:0007669"/>
    <property type="project" value="UniProtKB-EC"/>
</dbReference>
<evidence type="ECO:0000256" key="6">
    <source>
        <dbReference type="ARBA" id="ARBA00022807"/>
    </source>
</evidence>
<keyword evidence="6" id="KW-0788">Thiol protease</keyword>
<dbReference type="PROSITE" id="PS00973">
    <property type="entry name" value="USP_2"/>
    <property type="match status" value="1"/>
</dbReference>
<dbReference type="EC" id="3.4.19.12" evidence="2"/>
<evidence type="ECO:0000256" key="5">
    <source>
        <dbReference type="ARBA" id="ARBA00022801"/>
    </source>
</evidence>
<evidence type="ECO:0000256" key="7">
    <source>
        <dbReference type="SAM" id="MobiDB-lite"/>
    </source>
</evidence>
<dbReference type="GO" id="GO:0005829">
    <property type="term" value="C:cytosol"/>
    <property type="evidence" value="ECO:0007669"/>
    <property type="project" value="TreeGrafter"/>
</dbReference>
<dbReference type="SUPFAM" id="SSF54001">
    <property type="entry name" value="Cysteine proteinases"/>
    <property type="match status" value="1"/>
</dbReference>
<feature type="compositionally biased region" description="Pro residues" evidence="7">
    <location>
        <begin position="113"/>
        <end position="127"/>
    </location>
</feature>
<feature type="region of interest" description="Disordered" evidence="7">
    <location>
        <begin position="842"/>
        <end position="862"/>
    </location>
</feature>
<feature type="region of interest" description="Disordered" evidence="7">
    <location>
        <begin position="1"/>
        <end position="399"/>
    </location>
</feature>